<evidence type="ECO:0000256" key="2">
    <source>
        <dbReference type="ARBA" id="ARBA00022737"/>
    </source>
</evidence>
<evidence type="ECO:0000313" key="5">
    <source>
        <dbReference type="Proteomes" id="UP000197065"/>
    </source>
</evidence>
<keyword evidence="2" id="KW-0677">Repeat</keyword>
<organism evidence="4 5">
    <name type="scientific">Arboricoccus pini</name>
    <dbReference type="NCBI Taxonomy" id="1963835"/>
    <lineage>
        <taxon>Bacteria</taxon>
        <taxon>Pseudomonadati</taxon>
        <taxon>Pseudomonadota</taxon>
        <taxon>Alphaproteobacteria</taxon>
        <taxon>Geminicoccales</taxon>
        <taxon>Geminicoccaceae</taxon>
        <taxon>Arboricoccus</taxon>
    </lineage>
</organism>
<evidence type="ECO:0000313" key="4">
    <source>
        <dbReference type="EMBL" id="SNB73940.1"/>
    </source>
</evidence>
<dbReference type="GO" id="GO:0097367">
    <property type="term" value="F:carbohydrate derivative binding"/>
    <property type="evidence" value="ECO:0007669"/>
    <property type="project" value="InterPro"/>
</dbReference>
<reference evidence="4 5" key="1">
    <citation type="submission" date="2017-06" db="EMBL/GenBank/DDBJ databases">
        <authorList>
            <person name="Kim H.J."/>
            <person name="Triplett B.A."/>
        </authorList>
    </citation>
    <scope>NUCLEOTIDE SEQUENCE [LARGE SCALE GENOMIC DNA]</scope>
    <source>
        <strain evidence="4 5">B29T1</strain>
    </source>
</reference>
<gene>
    <name evidence="4" type="ORF">SAMN07250955_11135</name>
</gene>
<dbReference type="PANTHER" id="PTHR10937:SF4">
    <property type="entry name" value="GLUCOSAMINE-6-PHOSPHATE DEAMINASE"/>
    <property type="match status" value="1"/>
</dbReference>
<dbReference type="InterPro" id="IPR046348">
    <property type="entry name" value="SIS_dom_sf"/>
</dbReference>
<proteinExistence type="predicted"/>
<dbReference type="InterPro" id="IPR035490">
    <property type="entry name" value="GlmS/FrlB_SIS"/>
</dbReference>
<dbReference type="CDD" id="cd05008">
    <property type="entry name" value="SIS_GlmS_GlmD_1"/>
    <property type="match status" value="1"/>
</dbReference>
<dbReference type="GO" id="GO:1901135">
    <property type="term" value="P:carbohydrate derivative metabolic process"/>
    <property type="evidence" value="ECO:0007669"/>
    <property type="project" value="InterPro"/>
</dbReference>
<dbReference type="CDD" id="cd05009">
    <property type="entry name" value="SIS_GlmS_GlmD_2"/>
    <property type="match status" value="1"/>
</dbReference>
<dbReference type="PANTHER" id="PTHR10937">
    <property type="entry name" value="GLUCOSAMINE--FRUCTOSE-6-PHOSPHATE AMINOTRANSFERASE, ISOMERIZING"/>
    <property type="match status" value="1"/>
</dbReference>
<dbReference type="Proteomes" id="UP000197065">
    <property type="component" value="Unassembled WGS sequence"/>
</dbReference>
<feature type="domain" description="SIS" evidence="3">
    <location>
        <begin position="23"/>
        <end position="157"/>
    </location>
</feature>
<keyword evidence="4" id="KW-0808">Transferase</keyword>
<keyword evidence="5" id="KW-1185">Reference proteome</keyword>
<dbReference type="InterPro" id="IPR001347">
    <property type="entry name" value="SIS_dom"/>
</dbReference>
<feature type="domain" description="SIS" evidence="3">
    <location>
        <begin position="177"/>
        <end position="308"/>
    </location>
</feature>
<sequence>MALNVTERTIFDQFPFWRNVLGFEATLTPGRTQIVVGCGTSYHLAQSIAAALNESGTGALAVPGGEWSRRHRSYCPASEGLEVIALSRSGESTETVQAAQISRQVGVPVTALTCADGSLSRNADSVLFAPTHPEEGIVMTASASLMLQMGLIQARVPMHGGTVEAAEELLALADKHLATIIEGRSHFVCLGGGALYGVAQEATIKLQEMSLSWTQAYHPMEYRHGPISLIDQRSFVAMLYHPDTADEEARIASELRAKGAFVLGLGGPGDLSLPVSVPASVRPLVYLPTLQLLGERVAQMKGLDSTAPRHLQKVVVLS</sequence>
<name>A0A212RN05_9PROT</name>
<dbReference type="AlphaFoldDB" id="A0A212RN05"/>
<dbReference type="SUPFAM" id="SSF53697">
    <property type="entry name" value="SIS domain"/>
    <property type="match status" value="1"/>
</dbReference>
<accession>A0A212RN05</accession>
<dbReference type="EMBL" id="FYEH01000011">
    <property type="protein sequence ID" value="SNB73940.1"/>
    <property type="molecule type" value="Genomic_DNA"/>
</dbReference>
<dbReference type="Gene3D" id="3.40.50.10490">
    <property type="entry name" value="Glucose-6-phosphate isomerase like protein, domain 1"/>
    <property type="match status" value="2"/>
</dbReference>
<dbReference type="Pfam" id="PF01380">
    <property type="entry name" value="SIS"/>
    <property type="match status" value="1"/>
</dbReference>
<dbReference type="InterPro" id="IPR035466">
    <property type="entry name" value="GlmS/AgaS_SIS"/>
</dbReference>
<evidence type="ECO:0000259" key="3">
    <source>
        <dbReference type="PROSITE" id="PS51464"/>
    </source>
</evidence>
<dbReference type="GO" id="GO:0008483">
    <property type="term" value="F:transaminase activity"/>
    <property type="evidence" value="ECO:0007669"/>
    <property type="project" value="UniProtKB-KW"/>
</dbReference>
<keyword evidence="1 4" id="KW-0032">Aminotransferase</keyword>
<evidence type="ECO:0000256" key="1">
    <source>
        <dbReference type="ARBA" id="ARBA00022576"/>
    </source>
</evidence>
<dbReference type="PROSITE" id="PS51464">
    <property type="entry name" value="SIS"/>
    <property type="match status" value="2"/>
</dbReference>
<protein>
    <submittedName>
        <fullName evidence="4">Glucosamine--fructose-6-phosphate aminotransferase (Isomerizing)</fullName>
    </submittedName>
</protein>